<dbReference type="InterPro" id="IPR036397">
    <property type="entry name" value="RNaseH_sf"/>
</dbReference>
<dbReference type="InterPro" id="IPR001584">
    <property type="entry name" value="Integrase_cat-core"/>
</dbReference>
<dbReference type="EMBL" id="CP035810">
    <property type="protein sequence ID" value="QIN29165.1"/>
    <property type="molecule type" value="Genomic_DNA"/>
</dbReference>
<dbReference type="Pfam" id="PF13683">
    <property type="entry name" value="rve_3"/>
    <property type="match status" value="1"/>
</dbReference>
<reference evidence="2 3" key="1">
    <citation type="submission" date="2019-02" db="EMBL/GenBank/DDBJ databases">
        <title>Complete Genome Sequence and Methylome Analysis of Brevibacterium luteolum NEB1784.</title>
        <authorList>
            <person name="Fomenkov A."/>
            <person name="Roberts R.J."/>
        </authorList>
    </citation>
    <scope>NUCLEOTIDE SEQUENCE [LARGE SCALE GENOMIC DNA]</scope>
    <source>
        <strain evidence="2 3">NEB1784</strain>
    </source>
</reference>
<feature type="domain" description="Integrase catalytic" evidence="1">
    <location>
        <begin position="137"/>
        <end position="320"/>
    </location>
</feature>
<dbReference type="InterPro" id="IPR009057">
    <property type="entry name" value="Homeodomain-like_sf"/>
</dbReference>
<dbReference type="SUPFAM" id="SSF53098">
    <property type="entry name" value="Ribonuclease H-like"/>
    <property type="match status" value="1"/>
</dbReference>
<evidence type="ECO:0000313" key="3">
    <source>
        <dbReference type="Proteomes" id="UP000501518"/>
    </source>
</evidence>
<proteinExistence type="predicted"/>
<dbReference type="InterPro" id="IPR047656">
    <property type="entry name" value="IS481-like_transpos"/>
</dbReference>
<dbReference type="InterPro" id="IPR024967">
    <property type="entry name" value="DNA-bd_IS481-type"/>
</dbReference>
<dbReference type="PROSITE" id="PS50994">
    <property type="entry name" value="INTEGRASE"/>
    <property type="match status" value="1"/>
</dbReference>
<dbReference type="GO" id="GO:0015074">
    <property type="term" value="P:DNA integration"/>
    <property type="evidence" value="ECO:0007669"/>
    <property type="project" value="InterPro"/>
</dbReference>
<dbReference type="Pfam" id="PF13011">
    <property type="entry name" value="LZ_Tnp_IS481"/>
    <property type="match status" value="1"/>
</dbReference>
<organism evidence="2 3">
    <name type="scientific">Brevibacterium luteolum</name>
    <dbReference type="NCBI Taxonomy" id="199591"/>
    <lineage>
        <taxon>Bacteria</taxon>
        <taxon>Bacillati</taxon>
        <taxon>Actinomycetota</taxon>
        <taxon>Actinomycetes</taxon>
        <taxon>Micrococcales</taxon>
        <taxon>Brevibacteriaceae</taxon>
        <taxon>Brevibacterium</taxon>
    </lineage>
</organism>
<evidence type="ECO:0000259" key="1">
    <source>
        <dbReference type="PROSITE" id="PS50994"/>
    </source>
</evidence>
<dbReference type="PANTHER" id="PTHR35004:SF6">
    <property type="entry name" value="TRANSPOSASE"/>
    <property type="match status" value="1"/>
</dbReference>
<dbReference type="Proteomes" id="UP000501518">
    <property type="component" value="Chromosome"/>
</dbReference>
<name>A0A6G8KX51_9MICO</name>
<dbReference type="GO" id="GO:0003676">
    <property type="term" value="F:nucleic acid binding"/>
    <property type="evidence" value="ECO:0007669"/>
    <property type="project" value="InterPro"/>
</dbReference>
<gene>
    <name evidence="2" type="ORF">EW640_07685</name>
</gene>
<protein>
    <submittedName>
        <fullName evidence="2">IS481 family transposase</fullName>
    </submittedName>
</protein>
<dbReference type="KEGG" id="blut:EW640_07685"/>
<sequence>MSHRNARLNFHGRKLLVDRVRNQHWPVAHAAKAMRISRQCAHRWLSRYDNEGQAGLYDRSSRPHSSPTMTPVTVEDRVVACREAHRRVPDWIGAELAIPVRTVTRILHRRSMPPLKCLDPMTGEVIRTSKTTAVRYERSQPGELVHVDVKKLGKIPDGGGWRAHGRAGTVRGQGVGYDYVHAMVDDHSRLAYGEIHDDERAETCAGFLLRAAAYFADHGITSIERVMTDNALSYRNGRAFITAVEELGAKQKFIKPHCPWQNGKVERFNRTLQTEWAYRRVFTSNDERREALDPWLQIYNTQRRHSALDGLPPISRLSPT</sequence>
<dbReference type="AlphaFoldDB" id="A0A6G8KX51"/>
<dbReference type="Gene3D" id="3.30.420.10">
    <property type="entry name" value="Ribonuclease H-like superfamily/Ribonuclease H"/>
    <property type="match status" value="1"/>
</dbReference>
<evidence type="ECO:0000313" key="2">
    <source>
        <dbReference type="EMBL" id="QIN29165.1"/>
    </source>
</evidence>
<dbReference type="PANTHER" id="PTHR35004">
    <property type="entry name" value="TRANSPOSASE RV3428C-RELATED"/>
    <property type="match status" value="1"/>
</dbReference>
<dbReference type="InterPro" id="IPR012337">
    <property type="entry name" value="RNaseH-like_sf"/>
</dbReference>
<dbReference type="RefSeq" id="WP_165883595.1">
    <property type="nucleotide sequence ID" value="NZ_CP035810.1"/>
</dbReference>
<dbReference type="SUPFAM" id="SSF46689">
    <property type="entry name" value="Homeodomain-like"/>
    <property type="match status" value="1"/>
</dbReference>
<dbReference type="NCBIfam" id="NF033577">
    <property type="entry name" value="transpos_IS481"/>
    <property type="match status" value="1"/>
</dbReference>
<accession>A0A6G8KX51</accession>